<evidence type="ECO:0000313" key="2">
    <source>
        <dbReference type="Proteomes" id="UP001187343"/>
    </source>
</evidence>
<name>A0AA88QAN8_9TELE</name>
<gene>
    <name evidence="1" type="ORF">Q8A67_005434</name>
</gene>
<evidence type="ECO:0000313" key="1">
    <source>
        <dbReference type="EMBL" id="KAK2906449.1"/>
    </source>
</evidence>
<dbReference type="EMBL" id="JAUYZG010000005">
    <property type="protein sequence ID" value="KAK2906449.1"/>
    <property type="molecule type" value="Genomic_DNA"/>
</dbReference>
<organism evidence="1 2">
    <name type="scientific">Cirrhinus molitorella</name>
    <name type="common">mud carp</name>
    <dbReference type="NCBI Taxonomy" id="172907"/>
    <lineage>
        <taxon>Eukaryota</taxon>
        <taxon>Metazoa</taxon>
        <taxon>Chordata</taxon>
        <taxon>Craniata</taxon>
        <taxon>Vertebrata</taxon>
        <taxon>Euteleostomi</taxon>
        <taxon>Actinopterygii</taxon>
        <taxon>Neopterygii</taxon>
        <taxon>Teleostei</taxon>
        <taxon>Ostariophysi</taxon>
        <taxon>Cypriniformes</taxon>
        <taxon>Cyprinidae</taxon>
        <taxon>Labeoninae</taxon>
        <taxon>Labeonini</taxon>
        <taxon>Cirrhinus</taxon>
    </lineage>
</organism>
<dbReference type="Proteomes" id="UP001187343">
    <property type="component" value="Unassembled WGS sequence"/>
</dbReference>
<comment type="caution">
    <text evidence="1">The sequence shown here is derived from an EMBL/GenBank/DDBJ whole genome shotgun (WGS) entry which is preliminary data.</text>
</comment>
<accession>A0AA88QAN8</accession>
<protein>
    <submittedName>
        <fullName evidence="1">Uncharacterized protein</fullName>
    </submittedName>
</protein>
<proteinExistence type="predicted"/>
<keyword evidence="2" id="KW-1185">Reference proteome</keyword>
<dbReference type="AlphaFoldDB" id="A0AA88QAN8"/>
<reference evidence="1" key="1">
    <citation type="submission" date="2023-08" db="EMBL/GenBank/DDBJ databases">
        <title>Chromosome-level Genome Assembly of mud carp (Cirrhinus molitorella).</title>
        <authorList>
            <person name="Liu H."/>
        </authorList>
    </citation>
    <scope>NUCLEOTIDE SEQUENCE</scope>
    <source>
        <strain evidence="1">Prfri</strain>
        <tissue evidence="1">Muscle</tissue>
    </source>
</reference>
<sequence>MRSSVTAMYELYARALGDGAEEMGLDVCGTIDELLSLEEKLKDDTFRKRVFLKHPLSESDSAREEHFAEEDRAVEKPHFTAQTLRSRVKCQSTEATEDPALLRFKGKVKNEEVFKTEEGSCEETHQNVIVMYLQVLECEKNTRLVQMAWRKRLSRSDERRDSHCIPSPPRRR</sequence>